<feature type="signal peptide" evidence="6">
    <location>
        <begin position="1"/>
        <end position="18"/>
    </location>
</feature>
<keyword evidence="3 5" id="KW-1133">Transmembrane helix</keyword>
<feature type="domain" description="NfeD1b N-terminal" evidence="9">
    <location>
        <begin position="22"/>
        <end position="215"/>
    </location>
</feature>
<name>A0A385SN00_9BACT</name>
<accession>A0A385SN00</accession>
<keyword evidence="11" id="KW-1185">Reference proteome</keyword>
<evidence type="ECO:0000259" key="7">
    <source>
        <dbReference type="Pfam" id="PF01957"/>
    </source>
</evidence>
<feature type="transmembrane region" description="Helical" evidence="5">
    <location>
        <begin position="279"/>
        <end position="296"/>
    </location>
</feature>
<feature type="transmembrane region" description="Helical" evidence="5">
    <location>
        <begin position="332"/>
        <end position="351"/>
    </location>
</feature>
<dbReference type="GO" id="GO:0016020">
    <property type="term" value="C:membrane"/>
    <property type="evidence" value="ECO:0007669"/>
    <property type="project" value="UniProtKB-SubCell"/>
</dbReference>
<dbReference type="InterPro" id="IPR056739">
    <property type="entry name" value="NfeD_membrane"/>
</dbReference>
<dbReference type="SUPFAM" id="SSF141322">
    <property type="entry name" value="NfeD domain-like"/>
    <property type="match status" value="1"/>
</dbReference>
<dbReference type="Gene3D" id="3.90.226.10">
    <property type="entry name" value="2-enoyl-CoA Hydratase, Chain A, domain 1"/>
    <property type="match status" value="1"/>
</dbReference>
<dbReference type="OrthoDB" id="9806253at2"/>
<organism evidence="10 11">
    <name type="scientific">Chryseolinea soli</name>
    <dbReference type="NCBI Taxonomy" id="2321403"/>
    <lineage>
        <taxon>Bacteria</taxon>
        <taxon>Pseudomonadati</taxon>
        <taxon>Bacteroidota</taxon>
        <taxon>Cytophagia</taxon>
        <taxon>Cytophagales</taxon>
        <taxon>Fulvivirgaceae</taxon>
        <taxon>Chryseolinea</taxon>
    </lineage>
</organism>
<dbReference type="KEGG" id="chk:D4L85_15425"/>
<feature type="domain" description="NfeD-like C-terminal" evidence="7">
    <location>
        <begin position="366"/>
        <end position="421"/>
    </location>
</feature>
<dbReference type="RefSeq" id="WP_119755127.1">
    <property type="nucleotide sequence ID" value="NZ_CP032382.1"/>
</dbReference>
<feature type="domain" description="NfeD integral membrane" evidence="8">
    <location>
        <begin position="232"/>
        <end position="351"/>
    </location>
</feature>
<dbReference type="CDD" id="cd07020">
    <property type="entry name" value="Clp_protease_NfeD_1"/>
    <property type="match status" value="1"/>
</dbReference>
<evidence type="ECO:0000256" key="3">
    <source>
        <dbReference type="ARBA" id="ARBA00022989"/>
    </source>
</evidence>
<keyword evidence="4 5" id="KW-0472">Membrane</keyword>
<feature type="chain" id="PRO_5017428875" evidence="6">
    <location>
        <begin position="19"/>
        <end position="425"/>
    </location>
</feature>
<dbReference type="EMBL" id="CP032382">
    <property type="protein sequence ID" value="AYB31866.1"/>
    <property type="molecule type" value="Genomic_DNA"/>
</dbReference>
<dbReference type="Pfam" id="PF24961">
    <property type="entry name" value="NfeD_membrane"/>
    <property type="match status" value="1"/>
</dbReference>
<dbReference type="Pfam" id="PF01957">
    <property type="entry name" value="NfeD"/>
    <property type="match status" value="1"/>
</dbReference>
<evidence type="ECO:0000259" key="8">
    <source>
        <dbReference type="Pfam" id="PF24961"/>
    </source>
</evidence>
<evidence type="ECO:0000259" key="9">
    <source>
        <dbReference type="Pfam" id="PF25145"/>
    </source>
</evidence>
<gene>
    <name evidence="10" type="ORF">D4L85_15425</name>
</gene>
<dbReference type="AlphaFoldDB" id="A0A385SN00"/>
<evidence type="ECO:0000256" key="4">
    <source>
        <dbReference type="ARBA" id="ARBA00023136"/>
    </source>
</evidence>
<sequence length="425" mass="45713">MKTRLSVLIVLIPSLLLAQKKVVSIQIDGTINPASAAFIQRSIEKAGKENAECLVIQLNTPGGLLKSTRVIVSDILESPVPIVVFVSPGGAHAGSAGVFITLSAHIAAMAPGTNIGAAHPVDLQGKLDTVMSEKVTNDAAAFIRSIAEKRKRNIKWAEESVRKSISITEKEALKKDVIDLIAENTETLLDQIDGKTVALSSKTKTLETRDAKIETVEMGAFERILDLISDPNVAYIFLLLGLYGMLLELYNPGAILPGIVGIICLTLAFYSMHTLPVNYAGLMLIIFGVILFLLEIKIVSHGMLTLGGIVSLLLGSMMLIRPDSEIAFQHLSWGVIISSVGFSALFFIFVLGMGIRAQRLKPVTGVEGMIGEIGESLEMLNPVGTVRVHGEMWQAESLTGPIKKGARIRIAGIKDLLLFVEIAVE</sequence>
<dbReference type="FunFam" id="3.90.226.10:FF:000089">
    <property type="entry name" value="Membrane-bound serine protease"/>
    <property type="match status" value="1"/>
</dbReference>
<dbReference type="Proteomes" id="UP000266183">
    <property type="component" value="Chromosome"/>
</dbReference>
<dbReference type="InterPro" id="IPR012340">
    <property type="entry name" value="NA-bd_OB-fold"/>
</dbReference>
<dbReference type="Pfam" id="PF25145">
    <property type="entry name" value="NfeD1b_N"/>
    <property type="match status" value="1"/>
</dbReference>
<reference evidence="11" key="1">
    <citation type="submission" date="2018-09" db="EMBL/GenBank/DDBJ databases">
        <title>Chryseolinea sp. KIS68-18 isolated from soil.</title>
        <authorList>
            <person name="Weon H.-Y."/>
            <person name="Kwon S.-W."/>
            <person name="Lee S.A."/>
        </authorList>
    </citation>
    <scope>NUCLEOTIDE SEQUENCE [LARGE SCALE GENOMIC DNA]</scope>
    <source>
        <strain evidence="11">KIS68-18</strain>
    </source>
</reference>
<feature type="transmembrane region" description="Helical" evidence="5">
    <location>
        <begin position="255"/>
        <end position="273"/>
    </location>
</feature>
<dbReference type="InterPro" id="IPR002810">
    <property type="entry name" value="NfeD-like_C"/>
</dbReference>
<evidence type="ECO:0000256" key="5">
    <source>
        <dbReference type="SAM" id="Phobius"/>
    </source>
</evidence>
<keyword evidence="2 5" id="KW-0812">Transmembrane</keyword>
<evidence type="ECO:0000256" key="6">
    <source>
        <dbReference type="SAM" id="SignalP"/>
    </source>
</evidence>
<dbReference type="SUPFAM" id="SSF52096">
    <property type="entry name" value="ClpP/crotonase"/>
    <property type="match status" value="1"/>
</dbReference>
<protein>
    <submittedName>
        <fullName evidence="10">Nodulation protein NfeD</fullName>
    </submittedName>
</protein>
<evidence type="ECO:0000313" key="11">
    <source>
        <dbReference type="Proteomes" id="UP000266183"/>
    </source>
</evidence>
<keyword evidence="6" id="KW-0732">Signal</keyword>
<dbReference type="PANTHER" id="PTHR33507:SF4">
    <property type="entry name" value="NODULATION COMPETITIVENESS PROTEIN NFED"/>
    <property type="match status" value="1"/>
</dbReference>
<dbReference type="InterPro" id="IPR052165">
    <property type="entry name" value="Membrane_assoc_protease"/>
</dbReference>
<proteinExistence type="predicted"/>
<dbReference type="Gene3D" id="2.40.50.140">
    <property type="entry name" value="Nucleic acid-binding proteins"/>
    <property type="match status" value="1"/>
</dbReference>
<comment type="subcellular location">
    <subcellularLocation>
        <location evidence="1">Membrane</location>
        <topology evidence="1">Multi-pass membrane protein</topology>
    </subcellularLocation>
</comment>
<dbReference type="InterPro" id="IPR029045">
    <property type="entry name" value="ClpP/crotonase-like_dom_sf"/>
</dbReference>
<dbReference type="InterPro" id="IPR056738">
    <property type="entry name" value="NfeD1b_N"/>
</dbReference>
<evidence type="ECO:0000313" key="10">
    <source>
        <dbReference type="EMBL" id="AYB31866.1"/>
    </source>
</evidence>
<evidence type="ECO:0000256" key="1">
    <source>
        <dbReference type="ARBA" id="ARBA00004141"/>
    </source>
</evidence>
<feature type="transmembrane region" description="Helical" evidence="5">
    <location>
        <begin position="303"/>
        <end position="320"/>
    </location>
</feature>
<evidence type="ECO:0000256" key="2">
    <source>
        <dbReference type="ARBA" id="ARBA00022692"/>
    </source>
</evidence>
<dbReference type="PANTHER" id="PTHR33507">
    <property type="entry name" value="INNER MEMBRANE PROTEIN YBBJ"/>
    <property type="match status" value="1"/>
</dbReference>